<dbReference type="EMBL" id="LWSG01000006">
    <property type="protein sequence ID" value="OAS88030.1"/>
    <property type="molecule type" value="Genomic_DNA"/>
</dbReference>
<dbReference type="RefSeq" id="WP_066329298.1">
    <property type="nucleotide sequence ID" value="NZ_LWSG01000006.1"/>
</dbReference>
<dbReference type="Gene3D" id="1.20.58.220">
    <property type="entry name" value="Phosphate transport system protein phou homolog 2, domain 2"/>
    <property type="match status" value="1"/>
</dbReference>
<evidence type="ECO:0000256" key="1">
    <source>
        <dbReference type="ARBA" id="ARBA00008591"/>
    </source>
</evidence>
<proteinExistence type="inferred from homology"/>
<comment type="similarity">
    <text evidence="1">Belongs to the UPF0111 family.</text>
</comment>
<dbReference type="AlphaFoldDB" id="A0A179T3W6"/>
<accession>A0A179T3W6</accession>
<name>A0A179T3W6_9BACI</name>
<comment type="caution">
    <text evidence="2">The sequence shown here is derived from an EMBL/GenBank/DDBJ whole genome shotgun (WGS) entry which is preliminary data.</text>
</comment>
<dbReference type="Proteomes" id="UP000078534">
    <property type="component" value="Unassembled WGS sequence"/>
</dbReference>
<dbReference type="PANTHER" id="PTHR37298:SF1">
    <property type="entry name" value="UPF0111 PROTEIN YKAA"/>
    <property type="match status" value="1"/>
</dbReference>
<protein>
    <recommendedName>
        <fullName evidence="4">DUF47 domain-containing protein</fullName>
    </recommendedName>
</protein>
<organism evidence="2 3">
    <name type="scientific">Metabacillus litoralis</name>
    <dbReference type="NCBI Taxonomy" id="152268"/>
    <lineage>
        <taxon>Bacteria</taxon>
        <taxon>Bacillati</taxon>
        <taxon>Bacillota</taxon>
        <taxon>Bacilli</taxon>
        <taxon>Bacillales</taxon>
        <taxon>Bacillaceae</taxon>
        <taxon>Metabacillus</taxon>
    </lineage>
</organism>
<evidence type="ECO:0000313" key="2">
    <source>
        <dbReference type="EMBL" id="OAS88030.1"/>
    </source>
</evidence>
<dbReference type="OrthoDB" id="9797568at2"/>
<dbReference type="InterPro" id="IPR038078">
    <property type="entry name" value="PhoU-like_sf"/>
</dbReference>
<keyword evidence="3" id="KW-1185">Reference proteome</keyword>
<evidence type="ECO:0000313" key="3">
    <source>
        <dbReference type="Proteomes" id="UP000078534"/>
    </source>
</evidence>
<sequence length="207" mass="23721">MVFFRGKKDKFSELLLKMTDNLQSATTFFLAQDISSNQGLQLLLKTIKEYEVNGDRYVETITKELSHTYITSIEREDLLQLAVYLDDVLDGMEHTAGLLEMYSVTKSTEHMKKFAQKIHDSSIEISSAINLLSRKKLLSITPYSLKIKELESDTNNLLRMSIKNLFATMKDPIMIIQYKEIYESLEGIVNDCCKVAKTLDTIIMKNA</sequence>
<reference evidence="3" key="1">
    <citation type="submission" date="2016-04" db="EMBL/GenBank/DDBJ databases">
        <authorList>
            <person name="Lyu Z."/>
            <person name="Lyu W."/>
        </authorList>
    </citation>
    <scope>NUCLEOTIDE SEQUENCE [LARGE SCALE GENOMIC DNA]</scope>
    <source>
        <strain evidence="3">C44</strain>
    </source>
</reference>
<dbReference type="PANTHER" id="PTHR37298">
    <property type="entry name" value="UPF0111 PROTEIN YKAA"/>
    <property type="match status" value="1"/>
</dbReference>
<dbReference type="STRING" id="152268.A6K24_18475"/>
<dbReference type="InterPro" id="IPR018445">
    <property type="entry name" value="Put_Phosphate_transp_reg"/>
</dbReference>
<dbReference type="InterPro" id="IPR052912">
    <property type="entry name" value="UPF0111_domain"/>
</dbReference>
<evidence type="ECO:0008006" key="4">
    <source>
        <dbReference type="Google" id="ProtNLM"/>
    </source>
</evidence>
<gene>
    <name evidence="2" type="ORF">A6K24_18475</name>
</gene>
<dbReference type="Pfam" id="PF01865">
    <property type="entry name" value="PhoU_div"/>
    <property type="match status" value="1"/>
</dbReference>